<evidence type="ECO:0000313" key="3">
    <source>
        <dbReference type="Proteomes" id="UP000278440"/>
    </source>
</evidence>
<dbReference type="PANTHER" id="PTHR12526:SF590">
    <property type="entry name" value="ALPHA-MALTOSE-1-PHOSPHATE SYNTHASE"/>
    <property type="match status" value="1"/>
</dbReference>
<dbReference type="CDD" id="cd03801">
    <property type="entry name" value="GT4_PimA-like"/>
    <property type="match status" value="1"/>
</dbReference>
<protein>
    <submittedName>
        <fullName evidence="2">Glycosyl transferase family 1</fullName>
    </submittedName>
</protein>
<evidence type="ECO:0000313" key="2">
    <source>
        <dbReference type="EMBL" id="RKT78487.1"/>
    </source>
</evidence>
<keyword evidence="2" id="KW-0808">Transferase</keyword>
<dbReference type="Proteomes" id="UP000278440">
    <property type="component" value="Unassembled WGS sequence"/>
</dbReference>
<keyword evidence="3" id="KW-1185">Reference proteome</keyword>
<dbReference type="Pfam" id="PF13692">
    <property type="entry name" value="Glyco_trans_1_4"/>
    <property type="match status" value="1"/>
</dbReference>
<reference evidence="2 3" key="1">
    <citation type="submission" date="2018-10" db="EMBL/GenBank/DDBJ databases">
        <title>Sequencing the genomes of 1000 actinobacteria strains.</title>
        <authorList>
            <person name="Klenk H.-P."/>
        </authorList>
    </citation>
    <scope>NUCLEOTIDE SEQUENCE [LARGE SCALE GENOMIC DNA]</scope>
    <source>
        <strain evidence="2 3">DSM 44267</strain>
    </source>
</reference>
<evidence type="ECO:0000256" key="1">
    <source>
        <dbReference type="SAM" id="MobiDB-lite"/>
    </source>
</evidence>
<feature type="region of interest" description="Disordered" evidence="1">
    <location>
        <begin position="207"/>
        <end position="227"/>
    </location>
</feature>
<dbReference type="AlphaFoldDB" id="A0A495XW44"/>
<comment type="caution">
    <text evidence="2">The sequence shown here is derived from an EMBL/GenBank/DDBJ whole genome shotgun (WGS) entry which is preliminary data.</text>
</comment>
<organism evidence="2 3">
    <name type="scientific">Terracoccus luteus</name>
    <dbReference type="NCBI Taxonomy" id="53356"/>
    <lineage>
        <taxon>Bacteria</taxon>
        <taxon>Bacillati</taxon>
        <taxon>Actinomycetota</taxon>
        <taxon>Actinomycetes</taxon>
        <taxon>Micrococcales</taxon>
        <taxon>Intrasporangiaceae</taxon>
        <taxon>Terracoccus</taxon>
    </lineage>
</organism>
<dbReference type="SUPFAM" id="SSF53756">
    <property type="entry name" value="UDP-Glycosyltransferase/glycogen phosphorylase"/>
    <property type="match status" value="1"/>
</dbReference>
<sequence length="227" mass="24784">MQQSPARVPRRGIFSAGSTMRDFPTLIEAAEGLSTQIRIAASLVVHLGGLRATVTDVRETLPARADVSVSQLTALELRDAYRAAEVVVVPLYPSDMDNGVNVILEAMAAGRPVVASRIPGQVDVITHGKTGYYVDPENPEDLRRMLVHLRDNPEEAERVADEGRRYVASVHDLETFADNVRARLIEINGGQSSRATPWWAEASVSPDSLRTSGCRRSQTAGRLRASR</sequence>
<dbReference type="EMBL" id="RBXT01000001">
    <property type="protein sequence ID" value="RKT78487.1"/>
    <property type="molecule type" value="Genomic_DNA"/>
</dbReference>
<dbReference type="Gene3D" id="3.40.50.2000">
    <property type="entry name" value="Glycogen Phosphorylase B"/>
    <property type="match status" value="1"/>
</dbReference>
<dbReference type="PANTHER" id="PTHR12526">
    <property type="entry name" value="GLYCOSYLTRANSFERASE"/>
    <property type="match status" value="1"/>
</dbReference>
<accession>A0A495XW44</accession>
<name>A0A495XW44_9MICO</name>
<gene>
    <name evidence="2" type="ORF">DFJ68_1933</name>
</gene>
<dbReference type="GO" id="GO:0016757">
    <property type="term" value="F:glycosyltransferase activity"/>
    <property type="evidence" value="ECO:0007669"/>
    <property type="project" value="TreeGrafter"/>
</dbReference>
<feature type="compositionally biased region" description="Polar residues" evidence="1">
    <location>
        <begin position="207"/>
        <end position="220"/>
    </location>
</feature>
<proteinExistence type="predicted"/>